<dbReference type="EMBL" id="CP062796">
    <property type="protein sequence ID" value="QUL99105.1"/>
    <property type="molecule type" value="Genomic_DNA"/>
</dbReference>
<accession>A0AAT9LGY4</accession>
<evidence type="ECO:0000256" key="6">
    <source>
        <dbReference type="ARBA" id="ARBA00023125"/>
    </source>
</evidence>
<evidence type="ECO:0000259" key="12">
    <source>
        <dbReference type="PROSITE" id="PS50110"/>
    </source>
</evidence>
<dbReference type="AlphaFoldDB" id="A0AAT9LGY4"/>
<dbReference type="GO" id="GO:0045893">
    <property type="term" value="P:positive regulation of DNA-templated transcription"/>
    <property type="evidence" value="ECO:0007669"/>
    <property type="project" value="UniProtKB-ARBA"/>
</dbReference>
<keyword evidence="7" id="KW-0804">Transcription</keyword>
<evidence type="ECO:0000256" key="8">
    <source>
        <dbReference type="ARBA" id="ARBA00057085"/>
    </source>
</evidence>
<evidence type="ECO:0000256" key="1">
    <source>
        <dbReference type="ARBA" id="ARBA00004496"/>
    </source>
</evidence>
<protein>
    <recommendedName>
        <fullName evidence="9">Transcriptional regulatory protein KdpE</fullName>
    </recommendedName>
</protein>
<proteinExistence type="predicted"/>
<dbReference type="PANTHER" id="PTHR48111">
    <property type="entry name" value="REGULATOR OF RPOS"/>
    <property type="match status" value="1"/>
</dbReference>
<dbReference type="GO" id="GO:0005829">
    <property type="term" value="C:cytosol"/>
    <property type="evidence" value="ECO:0007669"/>
    <property type="project" value="TreeGrafter"/>
</dbReference>
<reference evidence="14" key="2">
    <citation type="journal article" date="2023" name="Biology">
        <title>Prokaryotic Life Associated with Coal-Fire Gas Vents Revealed by Metagenomics.</title>
        <authorList>
            <person name="Kadnikov V.V."/>
            <person name="Mardanov A.V."/>
            <person name="Beletsky A.V."/>
            <person name="Karnachuk O.V."/>
            <person name="Ravin N.V."/>
        </authorList>
    </citation>
    <scope>NUCLEOTIDE SEQUENCE</scope>
    <source>
        <strain evidence="14">Bu02</strain>
    </source>
</reference>
<dbReference type="Gene3D" id="3.40.50.2300">
    <property type="match status" value="1"/>
</dbReference>
<dbReference type="PROSITE" id="PS50110">
    <property type="entry name" value="RESPONSE_REGULATORY"/>
    <property type="match status" value="1"/>
</dbReference>
<dbReference type="Gene3D" id="1.10.10.10">
    <property type="entry name" value="Winged helix-like DNA-binding domain superfamily/Winged helix DNA-binding domain"/>
    <property type="match status" value="1"/>
</dbReference>
<keyword evidence="4" id="KW-0902">Two-component regulatory system</keyword>
<dbReference type="PANTHER" id="PTHR48111:SF50">
    <property type="entry name" value="KDP OPERON TRANSCRIPTIONAL REGULATORY PROTEIN KDPE"/>
    <property type="match status" value="1"/>
</dbReference>
<gene>
    <name evidence="14" type="ORF">IMF26_03290</name>
</gene>
<dbReference type="InterPro" id="IPR001789">
    <property type="entry name" value="Sig_transdc_resp-reg_receiver"/>
</dbReference>
<evidence type="ECO:0000256" key="7">
    <source>
        <dbReference type="ARBA" id="ARBA00023163"/>
    </source>
</evidence>
<keyword evidence="3 10" id="KW-0597">Phosphoprotein</keyword>
<dbReference type="InterPro" id="IPR001867">
    <property type="entry name" value="OmpR/PhoB-type_DNA-bd"/>
</dbReference>
<reference evidence="14" key="1">
    <citation type="submission" date="2020-10" db="EMBL/GenBank/DDBJ databases">
        <authorList>
            <person name="Kadnikov V."/>
            <person name="Beletsky A.V."/>
            <person name="Mardanov A.V."/>
            <person name="Karnachuk O.V."/>
            <person name="Ravin N.V."/>
        </authorList>
    </citation>
    <scope>NUCLEOTIDE SEQUENCE</scope>
    <source>
        <strain evidence="14">Bu02</strain>
    </source>
</reference>
<keyword evidence="5" id="KW-0805">Transcription regulation</keyword>
<dbReference type="InterPro" id="IPR036388">
    <property type="entry name" value="WH-like_DNA-bd_sf"/>
</dbReference>
<evidence type="ECO:0000259" key="13">
    <source>
        <dbReference type="PROSITE" id="PS51755"/>
    </source>
</evidence>
<evidence type="ECO:0000256" key="11">
    <source>
        <dbReference type="PROSITE-ProRule" id="PRU01091"/>
    </source>
</evidence>
<comment type="function">
    <text evidence="8">Member of the two-component regulatory system KdpD/KdpE involved in the regulation of the kdp operon. Upon phosphorylation by KdpD, functions as a transcription regulator by direct binding to promoter regions of target genes to positively regulate their expression.</text>
</comment>
<feature type="domain" description="Response regulatory" evidence="12">
    <location>
        <begin position="7"/>
        <end position="120"/>
    </location>
</feature>
<dbReference type="GO" id="GO:0000987">
    <property type="term" value="F:cis-regulatory region sequence-specific DNA binding"/>
    <property type="evidence" value="ECO:0007669"/>
    <property type="project" value="UniProtKB-ARBA"/>
</dbReference>
<dbReference type="GO" id="GO:0042802">
    <property type="term" value="F:identical protein binding"/>
    <property type="evidence" value="ECO:0007669"/>
    <property type="project" value="UniProtKB-ARBA"/>
</dbReference>
<dbReference type="PROSITE" id="PS51755">
    <property type="entry name" value="OMPR_PHOB"/>
    <property type="match status" value="1"/>
</dbReference>
<feature type="modified residue" description="4-aspartylphosphate" evidence="10">
    <location>
        <position position="56"/>
    </location>
</feature>
<evidence type="ECO:0000313" key="14">
    <source>
        <dbReference type="EMBL" id="QUL99105.1"/>
    </source>
</evidence>
<evidence type="ECO:0000256" key="3">
    <source>
        <dbReference type="ARBA" id="ARBA00022553"/>
    </source>
</evidence>
<dbReference type="InterPro" id="IPR011006">
    <property type="entry name" value="CheY-like_superfamily"/>
</dbReference>
<dbReference type="SMART" id="SM00862">
    <property type="entry name" value="Trans_reg_C"/>
    <property type="match status" value="1"/>
</dbReference>
<dbReference type="Pfam" id="PF00072">
    <property type="entry name" value="Response_reg"/>
    <property type="match status" value="1"/>
</dbReference>
<dbReference type="SMART" id="SM00448">
    <property type="entry name" value="REC"/>
    <property type="match status" value="1"/>
</dbReference>
<dbReference type="SUPFAM" id="SSF52172">
    <property type="entry name" value="CheY-like"/>
    <property type="match status" value="1"/>
</dbReference>
<keyword evidence="6 11" id="KW-0238">DNA-binding</keyword>
<dbReference type="GO" id="GO:0000156">
    <property type="term" value="F:phosphorelay response regulator activity"/>
    <property type="evidence" value="ECO:0007669"/>
    <property type="project" value="TreeGrafter"/>
</dbReference>
<evidence type="ECO:0000256" key="2">
    <source>
        <dbReference type="ARBA" id="ARBA00022490"/>
    </source>
</evidence>
<evidence type="ECO:0000256" key="9">
    <source>
        <dbReference type="ARBA" id="ARBA00074083"/>
    </source>
</evidence>
<dbReference type="CDD" id="cd00383">
    <property type="entry name" value="trans_reg_C"/>
    <property type="match status" value="1"/>
</dbReference>
<dbReference type="Pfam" id="PF00486">
    <property type="entry name" value="Trans_reg_C"/>
    <property type="match status" value="1"/>
</dbReference>
<feature type="domain" description="OmpR/PhoB-type" evidence="13">
    <location>
        <begin position="129"/>
        <end position="227"/>
    </location>
</feature>
<evidence type="ECO:0000256" key="4">
    <source>
        <dbReference type="ARBA" id="ARBA00023012"/>
    </source>
</evidence>
<name>A0AAT9LGY4_9FIRM</name>
<feature type="DNA-binding region" description="OmpR/PhoB-type" evidence="11">
    <location>
        <begin position="129"/>
        <end position="227"/>
    </location>
</feature>
<dbReference type="FunFam" id="1.10.10.10:FF:000210">
    <property type="entry name" value="Winged-helix transcriptional response regulator KdpE"/>
    <property type="match status" value="1"/>
</dbReference>
<comment type="subcellular location">
    <subcellularLocation>
        <location evidence="1">Cytoplasm</location>
    </subcellularLocation>
</comment>
<dbReference type="FunFam" id="3.40.50.2300:FF:000021">
    <property type="entry name" value="Two-component system response regulator KdpE"/>
    <property type="match status" value="1"/>
</dbReference>
<dbReference type="Gene3D" id="6.10.250.690">
    <property type="match status" value="1"/>
</dbReference>
<dbReference type="CDD" id="cd17620">
    <property type="entry name" value="REC_OmpR_KdpE-like"/>
    <property type="match status" value="1"/>
</dbReference>
<dbReference type="KEGG" id="fcz:IMF26_03290"/>
<sequence length="227" mass="25731">METKGIRVLVIDDELQIRRLLKVALSGHGYQVEEAATGEEGLEQAALYKPDVIILDLGLPDMDGLEVIKRLREWTSTPIIILSVREHENDKIQALDAGADDYVTKPFSMGELLARIRAALRHRAGTTEEPVLCFEDLKIDLARRRVTVGDEGVKLTPTEYELLKNLALNAGKVLTHRQLLRAVWGPPYENEVHYLRVYIGQLRRKIEIDPSRPRHLITEPGVGYRLL</sequence>
<dbReference type="InterPro" id="IPR039420">
    <property type="entry name" value="WalR-like"/>
</dbReference>
<dbReference type="GO" id="GO:0032993">
    <property type="term" value="C:protein-DNA complex"/>
    <property type="evidence" value="ECO:0007669"/>
    <property type="project" value="TreeGrafter"/>
</dbReference>
<organism evidence="14">
    <name type="scientific">Candidatus Fermentithermobacillus carboniphilus</name>
    <dbReference type="NCBI Taxonomy" id="3085328"/>
    <lineage>
        <taxon>Bacteria</taxon>
        <taxon>Bacillati</taxon>
        <taxon>Bacillota</taxon>
        <taxon>Candidatus Fermentithermobacillia</taxon>
        <taxon>Candidatus Fermentithermobacillales</taxon>
        <taxon>Candidatus Fermentithermobacillaceae</taxon>
        <taxon>Candidatus Fermentithermobacillus</taxon>
    </lineage>
</organism>
<keyword evidence="2" id="KW-0963">Cytoplasm</keyword>
<evidence type="ECO:0000256" key="10">
    <source>
        <dbReference type="PROSITE-ProRule" id="PRU00169"/>
    </source>
</evidence>
<evidence type="ECO:0000256" key="5">
    <source>
        <dbReference type="ARBA" id="ARBA00023015"/>
    </source>
</evidence>